<evidence type="ECO:0000256" key="1">
    <source>
        <dbReference type="SAM" id="SignalP"/>
    </source>
</evidence>
<dbReference type="AlphaFoldDB" id="A0A2S9H2H7"/>
<proteinExistence type="predicted"/>
<keyword evidence="3" id="KW-1185">Reference proteome</keyword>
<dbReference type="EMBL" id="PUGF01000004">
    <property type="protein sequence ID" value="PRC94184.1"/>
    <property type="molecule type" value="Genomic_DNA"/>
</dbReference>
<feature type="signal peptide" evidence="1">
    <location>
        <begin position="1"/>
        <end position="25"/>
    </location>
</feature>
<comment type="caution">
    <text evidence="2">The sequence shown here is derived from an EMBL/GenBank/DDBJ whole genome shotgun (WGS) entry which is preliminary data.</text>
</comment>
<protein>
    <submittedName>
        <fullName evidence="2">Uncharacterized protein</fullName>
    </submittedName>
</protein>
<evidence type="ECO:0000313" key="2">
    <source>
        <dbReference type="EMBL" id="PRC94184.1"/>
    </source>
</evidence>
<reference evidence="2 3" key="1">
    <citation type="submission" date="2018-02" db="EMBL/GenBank/DDBJ databases">
        <title>Solimicrobium silvestre gen. nov., sp. nov., isolated from alpine forest soil.</title>
        <authorList>
            <person name="Margesin R."/>
            <person name="Albuquerque L."/>
            <person name="Zhang D.-C."/>
            <person name="Froufe H.J.C."/>
            <person name="Severino R."/>
            <person name="Roxo I."/>
            <person name="Egas C."/>
            <person name="Da Costa M.S."/>
        </authorList>
    </citation>
    <scope>NUCLEOTIDE SEQUENCE [LARGE SCALE GENOMIC DNA]</scope>
    <source>
        <strain evidence="2 3">S20-91</strain>
    </source>
</reference>
<organism evidence="2 3">
    <name type="scientific">Solimicrobium silvestre</name>
    <dbReference type="NCBI Taxonomy" id="2099400"/>
    <lineage>
        <taxon>Bacteria</taxon>
        <taxon>Pseudomonadati</taxon>
        <taxon>Pseudomonadota</taxon>
        <taxon>Betaproteobacteria</taxon>
        <taxon>Burkholderiales</taxon>
        <taxon>Oxalobacteraceae</taxon>
        <taxon>Solimicrobium</taxon>
    </lineage>
</organism>
<feature type="chain" id="PRO_5015779069" evidence="1">
    <location>
        <begin position="26"/>
        <end position="86"/>
    </location>
</feature>
<evidence type="ECO:0000313" key="3">
    <source>
        <dbReference type="Proteomes" id="UP000237839"/>
    </source>
</evidence>
<accession>A0A2S9H2H7</accession>
<gene>
    <name evidence="2" type="ORF">S2091_1357</name>
</gene>
<name>A0A2S9H2H7_9BURK</name>
<sequence length="86" mass="9472">MRDIHEIKSLISLILVALFSTHALADEPPKHNCKQPPVPGKFASDAALRAIERKTDIYKDCIINFADAQQEISKKTAEVAKANQAS</sequence>
<keyword evidence="1" id="KW-0732">Signal</keyword>
<dbReference type="Proteomes" id="UP000237839">
    <property type="component" value="Unassembled WGS sequence"/>
</dbReference>